<organism evidence="1 2">
    <name type="scientific">Bauhinia variegata</name>
    <name type="common">Purple orchid tree</name>
    <name type="synonym">Phanera variegata</name>
    <dbReference type="NCBI Taxonomy" id="167791"/>
    <lineage>
        <taxon>Eukaryota</taxon>
        <taxon>Viridiplantae</taxon>
        <taxon>Streptophyta</taxon>
        <taxon>Embryophyta</taxon>
        <taxon>Tracheophyta</taxon>
        <taxon>Spermatophyta</taxon>
        <taxon>Magnoliopsida</taxon>
        <taxon>eudicotyledons</taxon>
        <taxon>Gunneridae</taxon>
        <taxon>Pentapetalae</taxon>
        <taxon>rosids</taxon>
        <taxon>fabids</taxon>
        <taxon>Fabales</taxon>
        <taxon>Fabaceae</taxon>
        <taxon>Cercidoideae</taxon>
        <taxon>Cercideae</taxon>
        <taxon>Bauhiniinae</taxon>
        <taxon>Bauhinia</taxon>
    </lineage>
</organism>
<proteinExistence type="predicted"/>
<accession>A0ACB9P8J3</accession>
<evidence type="ECO:0000313" key="2">
    <source>
        <dbReference type="Proteomes" id="UP000828941"/>
    </source>
</evidence>
<keyword evidence="2" id="KW-1185">Reference proteome</keyword>
<reference evidence="1 2" key="1">
    <citation type="journal article" date="2022" name="DNA Res.">
        <title>Chromosomal-level genome assembly of the orchid tree Bauhinia variegata (Leguminosae; Cercidoideae) supports the allotetraploid origin hypothesis of Bauhinia.</title>
        <authorList>
            <person name="Zhong Y."/>
            <person name="Chen Y."/>
            <person name="Zheng D."/>
            <person name="Pang J."/>
            <person name="Liu Y."/>
            <person name="Luo S."/>
            <person name="Meng S."/>
            <person name="Qian L."/>
            <person name="Wei D."/>
            <person name="Dai S."/>
            <person name="Zhou R."/>
        </authorList>
    </citation>
    <scope>NUCLEOTIDE SEQUENCE [LARGE SCALE GENOMIC DNA]</scope>
    <source>
        <strain evidence="1">BV-YZ2020</strain>
    </source>
</reference>
<dbReference type="EMBL" id="CM039430">
    <property type="protein sequence ID" value="KAI4344963.1"/>
    <property type="molecule type" value="Genomic_DNA"/>
</dbReference>
<protein>
    <submittedName>
        <fullName evidence="1">Uncharacterized protein</fullName>
    </submittedName>
</protein>
<evidence type="ECO:0000313" key="1">
    <source>
        <dbReference type="EMBL" id="KAI4344963.1"/>
    </source>
</evidence>
<dbReference type="Proteomes" id="UP000828941">
    <property type="component" value="Chromosome 5"/>
</dbReference>
<gene>
    <name evidence="1" type="ORF">L6164_012135</name>
</gene>
<name>A0ACB9P8J3_BAUVA</name>
<comment type="caution">
    <text evidence="1">The sequence shown here is derived from an EMBL/GenBank/DDBJ whole genome shotgun (WGS) entry which is preliminary data.</text>
</comment>
<sequence>MAPMDLHALQSRIEELREIHKCCAFPELNPSEAEKLLKDCALEVENRVQQIVSDCSDVGYLDVEDLDVYLEHLKDELNKVEVDSADIINEIEVLTTTHKEDSIMLEAKLEELEYSLDFTTSKHQKTLKANEGADCLTLEEDHSTLTSALENKNLEILELDHLIDEKKSILKSLQDLQSMVQWIDALEQIEDALTGIKVLAFDGNSIRLSLQTYIPKLEGISYVENIDNVIDAAEVNHELSIEVLEGTLKLKNVQVFPNDVYVNDIVNTAKSLSKSSLQCFVRKVQDRIILSTLRRLVVKDANKSRYSLEYLYRDETIVAHMAGGIDAFIKLSQGWPLFGSPLKLISLKNSDNEKGISLSFLCKVEKLANSSDTHIRQNLSRFTDAIEEILKEQMQLDLHAGDT</sequence>